<dbReference type="InterPro" id="IPR036425">
    <property type="entry name" value="MoaB/Mog-like_dom_sf"/>
</dbReference>
<keyword evidence="16" id="KW-1185">Reference proteome</keyword>
<dbReference type="Pfam" id="PF01507">
    <property type="entry name" value="PAPS_reduct"/>
    <property type="match status" value="1"/>
</dbReference>
<proteinExistence type="inferred from homology"/>
<evidence type="ECO:0000256" key="6">
    <source>
        <dbReference type="ARBA" id="ARBA00022679"/>
    </source>
</evidence>
<feature type="region of interest" description="Disordered" evidence="14">
    <location>
        <begin position="25"/>
        <end position="80"/>
    </location>
</feature>
<keyword evidence="10" id="KW-0067">ATP-binding</keyword>
<sequence>MSRGGARSLRRLESLARHFSGQTFFSTASVGGSHNKGSSTAKMADNGNEQKGNDSASFSKETENNGSNPSDSSSLTASRASPRRSYFHAMDGQSTAGIIVIGDEILKGQTLDTNSNFICKKLFSLGVKVQKVSVICDEVDVIAEEVATFSKKFTHVITSGGIGPTHDDMTFEGVAKAFGLKTEPHPELVKLIAAWFRTTDPKSPEMKMAQIPQTATLTFGIDPVTKEKSKYPLVSVKNVYIFPGVPNLLERAFGMLGYLFQNPDVEFHTDELYVSKDEASIAGYISHVAEKFKDEVIIGSYPDMLNSYYKVKLTLESTNANSLHEAHKELYNNMPLGSVVAFDKDPIISAVDSVYKLVSDPDQTDHFLMCVRQAVSTLERALDQYALSDICIGFNGGKDCTVLLHLLYAVVKKKYPDYKDKLQALYIRSRCPFPEVEKFVQISRDRYNLEMVHYDGRIKECLGTLAEKKPNMKAVIMGTRRTDPYSGHLKEFSMTDPDWPQFMRVNPVLEWHYKHVWRFLRQLCLPYCSLYDQGYTSLGSMDNTHPNPLLQYVDERGILTYKPAYMLERGESERDGRNK</sequence>
<dbReference type="InterPro" id="IPR001453">
    <property type="entry name" value="MoaB/Mog_dom"/>
</dbReference>
<dbReference type="PANTHER" id="PTHR23293:SF9">
    <property type="entry name" value="FAD SYNTHASE"/>
    <property type="match status" value="1"/>
</dbReference>
<dbReference type="InterPro" id="IPR002500">
    <property type="entry name" value="PAPS_reduct_dom"/>
</dbReference>
<dbReference type="RefSeq" id="XP_012944485.2">
    <property type="nucleotide sequence ID" value="XM_013089031.2"/>
</dbReference>
<comment type="similarity">
    <text evidence="2">In the N-terminal section; belongs to the MoaB/Mog family.</text>
</comment>
<comment type="catalytic activity">
    <reaction evidence="13">
        <text>FMN + ATP + H(+) = FAD + diphosphate</text>
        <dbReference type="Rhea" id="RHEA:17237"/>
        <dbReference type="ChEBI" id="CHEBI:15378"/>
        <dbReference type="ChEBI" id="CHEBI:30616"/>
        <dbReference type="ChEBI" id="CHEBI:33019"/>
        <dbReference type="ChEBI" id="CHEBI:57692"/>
        <dbReference type="ChEBI" id="CHEBI:58210"/>
        <dbReference type="EC" id="2.7.7.2"/>
    </reaction>
</comment>
<evidence type="ECO:0000313" key="17">
    <source>
        <dbReference type="RefSeq" id="XP_012944485.2"/>
    </source>
</evidence>
<evidence type="ECO:0000256" key="10">
    <source>
        <dbReference type="ARBA" id="ARBA00022840"/>
    </source>
</evidence>
<dbReference type="EC" id="2.7.7.2" evidence="3"/>
<feature type="domain" description="MoaB/Mog" evidence="15">
    <location>
        <begin position="97"/>
        <end position="263"/>
    </location>
</feature>
<feature type="compositionally biased region" description="Polar residues" evidence="14">
    <location>
        <begin position="25"/>
        <end position="68"/>
    </location>
</feature>
<evidence type="ECO:0000256" key="7">
    <source>
        <dbReference type="ARBA" id="ARBA00022695"/>
    </source>
</evidence>
<evidence type="ECO:0000256" key="13">
    <source>
        <dbReference type="ARBA" id="ARBA00049494"/>
    </source>
</evidence>
<dbReference type="SMART" id="SM00852">
    <property type="entry name" value="MoCF_biosynth"/>
    <property type="match status" value="1"/>
</dbReference>
<keyword evidence="8" id="KW-0547">Nucleotide-binding</keyword>
<evidence type="ECO:0000256" key="8">
    <source>
        <dbReference type="ARBA" id="ARBA00022741"/>
    </source>
</evidence>
<evidence type="ECO:0000256" key="2">
    <source>
        <dbReference type="ARBA" id="ARBA00007589"/>
    </source>
</evidence>
<keyword evidence="5" id="KW-0288">FMN</keyword>
<name>A0ABM1ABF5_APLCA</name>
<keyword evidence="7" id="KW-0548">Nucleotidyltransferase</keyword>
<evidence type="ECO:0000259" key="15">
    <source>
        <dbReference type="SMART" id="SM00852"/>
    </source>
</evidence>
<comment type="pathway">
    <text evidence="1">Cofactor biosynthesis; FAD biosynthesis; FAD from FMN: step 1/1.</text>
</comment>
<dbReference type="SUPFAM" id="SSF52402">
    <property type="entry name" value="Adenine nucleotide alpha hydrolases-like"/>
    <property type="match status" value="1"/>
</dbReference>
<protein>
    <recommendedName>
        <fullName evidence="3">FAD synthase</fullName>
        <ecNumber evidence="3">2.7.7.2</ecNumber>
    </recommendedName>
    <alternativeName>
        <fullName evidence="11">FAD pyrophosphorylase</fullName>
    </alternativeName>
    <alternativeName>
        <fullName evidence="12">FMN adenylyltransferase</fullName>
    </alternativeName>
</protein>
<dbReference type="InterPro" id="IPR014729">
    <property type="entry name" value="Rossmann-like_a/b/a_fold"/>
</dbReference>
<evidence type="ECO:0000256" key="11">
    <source>
        <dbReference type="ARBA" id="ARBA00031145"/>
    </source>
</evidence>
<keyword evidence="4" id="KW-0285">Flavoprotein</keyword>
<dbReference type="Proteomes" id="UP000694888">
    <property type="component" value="Unplaced"/>
</dbReference>
<feature type="compositionally biased region" description="Low complexity" evidence="14">
    <location>
        <begin position="69"/>
        <end position="80"/>
    </location>
</feature>
<evidence type="ECO:0000256" key="3">
    <source>
        <dbReference type="ARBA" id="ARBA00012393"/>
    </source>
</evidence>
<dbReference type="Pfam" id="PF24102">
    <property type="entry name" value="FLAD1_M"/>
    <property type="match status" value="1"/>
</dbReference>
<evidence type="ECO:0000256" key="5">
    <source>
        <dbReference type="ARBA" id="ARBA00022643"/>
    </source>
</evidence>
<dbReference type="Gene3D" id="3.40.50.620">
    <property type="entry name" value="HUPs"/>
    <property type="match status" value="1"/>
</dbReference>
<keyword evidence="6" id="KW-0808">Transferase</keyword>
<dbReference type="CDD" id="cd23948">
    <property type="entry name" value="FAD_synthase"/>
    <property type="match status" value="1"/>
</dbReference>
<reference evidence="17" key="1">
    <citation type="submission" date="2025-08" db="UniProtKB">
        <authorList>
            <consortium name="RefSeq"/>
        </authorList>
    </citation>
    <scope>IDENTIFICATION</scope>
</reference>
<keyword evidence="9" id="KW-0274">FAD</keyword>
<dbReference type="SUPFAM" id="SSF53218">
    <property type="entry name" value="Molybdenum cofactor biosynthesis proteins"/>
    <property type="match status" value="1"/>
</dbReference>
<evidence type="ECO:0000256" key="1">
    <source>
        <dbReference type="ARBA" id="ARBA00004726"/>
    </source>
</evidence>
<gene>
    <name evidence="17" type="primary">LOC101846252</name>
</gene>
<dbReference type="CDD" id="cd00885">
    <property type="entry name" value="cinA"/>
    <property type="match status" value="1"/>
</dbReference>
<dbReference type="GeneID" id="101846252"/>
<accession>A0ABM1ABF5</accession>
<dbReference type="Gene3D" id="3.40.980.10">
    <property type="entry name" value="MoaB/Mog-like domain"/>
    <property type="match status" value="1"/>
</dbReference>
<dbReference type="Pfam" id="PF00994">
    <property type="entry name" value="MoCF_biosynth"/>
    <property type="match status" value="1"/>
</dbReference>
<organism evidence="16 17">
    <name type="scientific">Aplysia californica</name>
    <name type="common">California sea hare</name>
    <dbReference type="NCBI Taxonomy" id="6500"/>
    <lineage>
        <taxon>Eukaryota</taxon>
        <taxon>Metazoa</taxon>
        <taxon>Spiralia</taxon>
        <taxon>Lophotrochozoa</taxon>
        <taxon>Mollusca</taxon>
        <taxon>Gastropoda</taxon>
        <taxon>Heterobranchia</taxon>
        <taxon>Euthyneura</taxon>
        <taxon>Tectipleura</taxon>
        <taxon>Aplysiida</taxon>
        <taxon>Aplysioidea</taxon>
        <taxon>Aplysiidae</taxon>
        <taxon>Aplysia</taxon>
    </lineage>
</organism>
<dbReference type="PANTHER" id="PTHR23293">
    <property type="entry name" value="FAD SYNTHETASE-RELATED FMN ADENYLYLTRANSFERASE"/>
    <property type="match status" value="1"/>
</dbReference>
<evidence type="ECO:0000256" key="12">
    <source>
        <dbReference type="ARBA" id="ARBA00031871"/>
    </source>
</evidence>
<dbReference type="InterPro" id="IPR056596">
    <property type="entry name" value="FLAD1_M"/>
</dbReference>
<evidence type="ECO:0000256" key="9">
    <source>
        <dbReference type="ARBA" id="ARBA00022827"/>
    </source>
</evidence>
<evidence type="ECO:0000313" key="16">
    <source>
        <dbReference type="Proteomes" id="UP000694888"/>
    </source>
</evidence>
<evidence type="ECO:0000256" key="14">
    <source>
        <dbReference type="SAM" id="MobiDB-lite"/>
    </source>
</evidence>
<evidence type="ECO:0000256" key="4">
    <source>
        <dbReference type="ARBA" id="ARBA00022630"/>
    </source>
</evidence>